<name>A0AAV9PIF7_9PEZI</name>
<keyword evidence="4" id="KW-1185">Reference proteome</keyword>
<feature type="compositionally biased region" description="Acidic residues" evidence="1">
    <location>
        <begin position="151"/>
        <end position="160"/>
    </location>
</feature>
<evidence type="ECO:0000256" key="1">
    <source>
        <dbReference type="SAM" id="MobiDB-lite"/>
    </source>
</evidence>
<dbReference type="Gene3D" id="3.30.710.10">
    <property type="entry name" value="Potassium Channel Kv1.1, Chain A"/>
    <property type="match status" value="1"/>
</dbReference>
<evidence type="ECO:0000313" key="3">
    <source>
        <dbReference type="EMBL" id="KAK5173495.1"/>
    </source>
</evidence>
<proteinExistence type="predicted"/>
<dbReference type="EMBL" id="JAVRRT010000003">
    <property type="protein sequence ID" value="KAK5173495.1"/>
    <property type="molecule type" value="Genomic_DNA"/>
</dbReference>
<evidence type="ECO:0000259" key="2">
    <source>
        <dbReference type="PROSITE" id="PS50097"/>
    </source>
</evidence>
<accession>A0AAV9PIF7</accession>
<comment type="caution">
    <text evidence="3">The sequence shown here is derived from an EMBL/GenBank/DDBJ whole genome shotgun (WGS) entry which is preliminary data.</text>
</comment>
<organism evidence="3 4">
    <name type="scientific">Saxophila tyrrhenica</name>
    <dbReference type="NCBI Taxonomy" id="1690608"/>
    <lineage>
        <taxon>Eukaryota</taxon>
        <taxon>Fungi</taxon>
        <taxon>Dikarya</taxon>
        <taxon>Ascomycota</taxon>
        <taxon>Pezizomycotina</taxon>
        <taxon>Dothideomycetes</taxon>
        <taxon>Dothideomycetidae</taxon>
        <taxon>Mycosphaerellales</taxon>
        <taxon>Extremaceae</taxon>
        <taxon>Saxophila</taxon>
    </lineage>
</organism>
<feature type="compositionally biased region" description="Polar residues" evidence="1">
    <location>
        <begin position="119"/>
        <end position="139"/>
    </location>
</feature>
<dbReference type="GeneID" id="89923523"/>
<dbReference type="CDD" id="cd18186">
    <property type="entry name" value="BTB_POZ_ZBTB_KLHL-like"/>
    <property type="match status" value="1"/>
</dbReference>
<dbReference type="AlphaFoldDB" id="A0AAV9PIF7"/>
<protein>
    <recommendedName>
        <fullName evidence="2">BTB domain-containing protein</fullName>
    </recommendedName>
</protein>
<evidence type="ECO:0000313" key="4">
    <source>
        <dbReference type="Proteomes" id="UP001337655"/>
    </source>
</evidence>
<feature type="domain" description="BTB" evidence="2">
    <location>
        <begin position="48"/>
        <end position="117"/>
    </location>
</feature>
<sequence>MPASLRDTWNYQGGYISRLEEGSRKRKALGQPSPIQHEVKRMKIYFSEEIIVLVGEEKKRYVVHKNVLRATSRFFRDCLSGKWREARQRAIPLPESVADDFDVYLTYLCEGTIDLPEFHQSSEGTGQDATQSQKSQNQAPGPPQARNADGVGDENEEGVV</sequence>
<dbReference type="Proteomes" id="UP001337655">
    <property type="component" value="Unassembled WGS sequence"/>
</dbReference>
<dbReference type="SUPFAM" id="SSF54695">
    <property type="entry name" value="POZ domain"/>
    <property type="match status" value="1"/>
</dbReference>
<dbReference type="InterPro" id="IPR011333">
    <property type="entry name" value="SKP1/BTB/POZ_sf"/>
</dbReference>
<reference evidence="3 4" key="1">
    <citation type="submission" date="2023-08" db="EMBL/GenBank/DDBJ databases">
        <title>Black Yeasts Isolated from many extreme environments.</title>
        <authorList>
            <person name="Coleine C."/>
            <person name="Stajich J.E."/>
            <person name="Selbmann L."/>
        </authorList>
    </citation>
    <scope>NUCLEOTIDE SEQUENCE [LARGE SCALE GENOMIC DNA]</scope>
    <source>
        <strain evidence="3 4">CCFEE 5935</strain>
    </source>
</reference>
<dbReference type="RefSeq" id="XP_064662190.1">
    <property type="nucleotide sequence ID" value="XM_064799435.1"/>
</dbReference>
<dbReference type="PROSITE" id="PS50097">
    <property type="entry name" value="BTB"/>
    <property type="match status" value="1"/>
</dbReference>
<dbReference type="Pfam" id="PF00651">
    <property type="entry name" value="BTB"/>
    <property type="match status" value="1"/>
</dbReference>
<dbReference type="InterPro" id="IPR000210">
    <property type="entry name" value="BTB/POZ_dom"/>
</dbReference>
<dbReference type="PANTHER" id="PTHR47843">
    <property type="entry name" value="BTB DOMAIN-CONTAINING PROTEIN-RELATED"/>
    <property type="match status" value="1"/>
</dbReference>
<feature type="region of interest" description="Disordered" evidence="1">
    <location>
        <begin position="118"/>
        <end position="160"/>
    </location>
</feature>
<gene>
    <name evidence="3" type="ORF">LTR77_002176</name>
</gene>